<name>A0A4Z2GR34_9TELE</name>
<dbReference type="AlphaFoldDB" id="A0A4Z2GR34"/>
<dbReference type="Proteomes" id="UP000314294">
    <property type="component" value="Unassembled WGS sequence"/>
</dbReference>
<gene>
    <name evidence="2" type="ORF">EYF80_034065</name>
</gene>
<protein>
    <submittedName>
        <fullName evidence="2">Uncharacterized protein</fullName>
    </submittedName>
</protein>
<feature type="compositionally biased region" description="Polar residues" evidence="1">
    <location>
        <begin position="52"/>
        <end position="63"/>
    </location>
</feature>
<sequence length="119" mass="12641">MSPGAPPPPTTSPESLALSGEVCLASSSGATLRRGRPQRTHQTVFTSFPRASDSSPENCKISPTDTSLARTLELRAIQTVKCGGAPGGLEQRRGREMETLDAGRLTLNPRSNRILEISP</sequence>
<reference evidence="2 3" key="1">
    <citation type="submission" date="2019-03" db="EMBL/GenBank/DDBJ databases">
        <title>First draft genome of Liparis tanakae, snailfish: a comprehensive survey of snailfish specific genes.</title>
        <authorList>
            <person name="Kim W."/>
            <person name="Song I."/>
            <person name="Jeong J.-H."/>
            <person name="Kim D."/>
            <person name="Kim S."/>
            <person name="Ryu S."/>
            <person name="Song J.Y."/>
            <person name="Lee S.K."/>
        </authorList>
    </citation>
    <scope>NUCLEOTIDE SEQUENCE [LARGE SCALE GENOMIC DNA]</scope>
    <source>
        <tissue evidence="2">Muscle</tissue>
    </source>
</reference>
<organism evidence="2 3">
    <name type="scientific">Liparis tanakae</name>
    <name type="common">Tanaka's snailfish</name>
    <dbReference type="NCBI Taxonomy" id="230148"/>
    <lineage>
        <taxon>Eukaryota</taxon>
        <taxon>Metazoa</taxon>
        <taxon>Chordata</taxon>
        <taxon>Craniata</taxon>
        <taxon>Vertebrata</taxon>
        <taxon>Euteleostomi</taxon>
        <taxon>Actinopterygii</taxon>
        <taxon>Neopterygii</taxon>
        <taxon>Teleostei</taxon>
        <taxon>Neoteleostei</taxon>
        <taxon>Acanthomorphata</taxon>
        <taxon>Eupercaria</taxon>
        <taxon>Perciformes</taxon>
        <taxon>Cottioidei</taxon>
        <taxon>Cottales</taxon>
        <taxon>Liparidae</taxon>
        <taxon>Liparis</taxon>
    </lineage>
</organism>
<comment type="caution">
    <text evidence="2">The sequence shown here is derived from an EMBL/GenBank/DDBJ whole genome shotgun (WGS) entry which is preliminary data.</text>
</comment>
<evidence type="ECO:0000313" key="3">
    <source>
        <dbReference type="Proteomes" id="UP000314294"/>
    </source>
</evidence>
<feature type="region of interest" description="Disordered" evidence="1">
    <location>
        <begin position="28"/>
        <end position="63"/>
    </location>
</feature>
<keyword evidence="3" id="KW-1185">Reference proteome</keyword>
<proteinExistence type="predicted"/>
<dbReference type="EMBL" id="SRLO01000448">
    <property type="protein sequence ID" value="TNN55700.1"/>
    <property type="molecule type" value="Genomic_DNA"/>
</dbReference>
<accession>A0A4Z2GR34</accession>
<evidence type="ECO:0000256" key="1">
    <source>
        <dbReference type="SAM" id="MobiDB-lite"/>
    </source>
</evidence>
<evidence type="ECO:0000313" key="2">
    <source>
        <dbReference type="EMBL" id="TNN55700.1"/>
    </source>
</evidence>